<accession>A0ABX6N4W8</accession>
<evidence type="ECO:0000256" key="5">
    <source>
        <dbReference type="SAM" id="SignalP"/>
    </source>
</evidence>
<evidence type="ECO:0000313" key="8">
    <source>
        <dbReference type="Proteomes" id="UP000501130"/>
    </source>
</evidence>
<evidence type="ECO:0000313" key="7">
    <source>
        <dbReference type="EMBL" id="QJR28985.1"/>
    </source>
</evidence>
<dbReference type="PROSITE" id="PS51007">
    <property type="entry name" value="CYTC"/>
    <property type="match status" value="1"/>
</dbReference>
<proteinExistence type="predicted"/>
<feature type="chain" id="PRO_5047545537" evidence="5">
    <location>
        <begin position="22"/>
        <end position="151"/>
    </location>
</feature>
<dbReference type="SUPFAM" id="SSF46626">
    <property type="entry name" value="Cytochrome c"/>
    <property type="match status" value="1"/>
</dbReference>
<protein>
    <submittedName>
        <fullName evidence="7">Cytochrome c-550 PedF</fullName>
    </submittedName>
</protein>
<evidence type="ECO:0000256" key="1">
    <source>
        <dbReference type="ARBA" id="ARBA00022617"/>
    </source>
</evidence>
<evidence type="ECO:0000256" key="2">
    <source>
        <dbReference type="ARBA" id="ARBA00022723"/>
    </source>
</evidence>
<keyword evidence="8" id="KW-1185">Reference proteome</keyword>
<keyword evidence="1 4" id="KW-0349">Heme</keyword>
<organism evidence="7 8">
    <name type="scientific">Limnobacter profundi</name>
    <dbReference type="NCBI Taxonomy" id="2732163"/>
    <lineage>
        <taxon>Bacteria</taxon>
        <taxon>Pseudomonadati</taxon>
        <taxon>Pseudomonadota</taxon>
        <taxon>Betaproteobacteria</taxon>
        <taxon>Burkholderiales</taxon>
        <taxon>Burkholderiaceae</taxon>
        <taxon>Limnobacter</taxon>
    </lineage>
</organism>
<keyword evidence="3 4" id="KW-0408">Iron</keyword>
<dbReference type="RefSeq" id="WP_171098106.1">
    <property type="nucleotide sequence ID" value="NZ_CP053084.1"/>
</dbReference>
<dbReference type="Proteomes" id="UP000501130">
    <property type="component" value="Chromosome"/>
</dbReference>
<sequence length="151" mass="16421">MLVRKALVATIFSIAASVALAHGDVTPQVVDVSTLKPLGDDMLETNPYVGDKEAIRVGSSAYNQNCARCHGLEAVSGGISPDLRKMNTECDSFAGKKAKEQCKVEIDTYYRNSVLGGKVRGDRVYMPAFAGILSQEAIWAIKAYVETRKYE</sequence>
<keyword evidence="2 4" id="KW-0479">Metal-binding</keyword>
<gene>
    <name evidence="7" type="primary">pedF</name>
    <name evidence="7" type="ORF">HKT17_04320</name>
</gene>
<evidence type="ECO:0000256" key="4">
    <source>
        <dbReference type="PROSITE-ProRule" id="PRU00433"/>
    </source>
</evidence>
<dbReference type="InterPro" id="IPR009056">
    <property type="entry name" value="Cyt_c-like_dom"/>
</dbReference>
<feature type="domain" description="Cytochrome c" evidence="6">
    <location>
        <begin position="53"/>
        <end position="149"/>
    </location>
</feature>
<dbReference type="Gene3D" id="1.10.760.10">
    <property type="entry name" value="Cytochrome c-like domain"/>
    <property type="match status" value="1"/>
</dbReference>
<reference evidence="7 8" key="1">
    <citation type="submission" date="2020-05" db="EMBL/GenBank/DDBJ databases">
        <title>Compete genome of Limnobacter sp. SAORIC-580.</title>
        <authorList>
            <person name="Song J."/>
            <person name="Cho J.-C."/>
        </authorList>
    </citation>
    <scope>NUCLEOTIDE SEQUENCE [LARGE SCALE GENOMIC DNA]</scope>
    <source>
        <strain evidence="7 8">SAORIC-580</strain>
    </source>
</reference>
<feature type="signal peptide" evidence="5">
    <location>
        <begin position="1"/>
        <end position="21"/>
    </location>
</feature>
<dbReference type="InterPro" id="IPR036909">
    <property type="entry name" value="Cyt_c-like_dom_sf"/>
</dbReference>
<evidence type="ECO:0000256" key="3">
    <source>
        <dbReference type="ARBA" id="ARBA00023004"/>
    </source>
</evidence>
<dbReference type="InterPro" id="IPR030991">
    <property type="entry name" value="c550_proteobact"/>
</dbReference>
<dbReference type="NCBIfam" id="TIGR04494">
    <property type="entry name" value="c550_PedF"/>
    <property type="match status" value="1"/>
</dbReference>
<dbReference type="Pfam" id="PF13442">
    <property type="entry name" value="Cytochrome_CBB3"/>
    <property type="match status" value="1"/>
</dbReference>
<evidence type="ECO:0000259" key="6">
    <source>
        <dbReference type="PROSITE" id="PS51007"/>
    </source>
</evidence>
<name>A0ABX6N4W8_9BURK</name>
<keyword evidence="5" id="KW-0732">Signal</keyword>
<dbReference type="EMBL" id="CP053084">
    <property type="protein sequence ID" value="QJR28985.1"/>
    <property type="molecule type" value="Genomic_DNA"/>
</dbReference>